<evidence type="ECO:0000256" key="6">
    <source>
        <dbReference type="SAM" id="SignalP"/>
    </source>
</evidence>
<reference evidence="10 11" key="1">
    <citation type="submission" date="2024-09" db="EMBL/GenBank/DDBJ databases">
        <authorList>
            <person name="Sun Q."/>
            <person name="Mori K."/>
        </authorList>
    </citation>
    <scope>NUCLEOTIDE SEQUENCE [LARGE SCALE GENOMIC DNA]</scope>
    <source>
        <strain evidence="10 11">CECT 7908</strain>
    </source>
</reference>
<evidence type="ECO:0000259" key="9">
    <source>
        <dbReference type="Pfam" id="PF13290"/>
    </source>
</evidence>
<dbReference type="Gene3D" id="3.20.20.80">
    <property type="entry name" value="Glycosidases"/>
    <property type="match status" value="1"/>
</dbReference>
<evidence type="ECO:0000256" key="1">
    <source>
        <dbReference type="ARBA" id="ARBA00001231"/>
    </source>
</evidence>
<dbReference type="InterPro" id="IPR015882">
    <property type="entry name" value="HEX_bac_N"/>
</dbReference>
<evidence type="ECO:0000313" key="11">
    <source>
        <dbReference type="Proteomes" id="UP001589589"/>
    </source>
</evidence>
<keyword evidence="6" id="KW-0732">Signal</keyword>
<dbReference type="Proteomes" id="UP001589589">
    <property type="component" value="Unassembled WGS sequence"/>
</dbReference>
<dbReference type="Gene3D" id="3.30.379.10">
    <property type="entry name" value="Chitobiase/beta-hexosaminidase domain 2-like"/>
    <property type="match status" value="1"/>
</dbReference>
<keyword evidence="5" id="KW-0326">Glycosidase</keyword>
<feature type="domain" description="Beta-hexosaminidase bacterial type N-terminal" evidence="8">
    <location>
        <begin position="24"/>
        <end position="149"/>
    </location>
</feature>
<comment type="catalytic activity">
    <reaction evidence="1">
        <text>Hydrolysis of terminal non-reducing N-acetyl-D-hexosamine residues in N-acetyl-beta-D-hexosaminides.</text>
        <dbReference type="EC" id="3.2.1.52"/>
    </reaction>
</comment>
<dbReference type="PRINTS" id="PR00738">
    <property type="entry name" value="GLHYDRLASE20"/>
</dbReference>
<dbReference type="Pfam" id="PF02838">
    <property type="entry name" value="Glyco_hydro_20b"/>
    <property type="match status" value="1"/>
</dbReference>
<gene>
    <name evidence="10" type="ORF">ACFFUQ_11280</name>
</gene>
<dbReference type="PANTHER" id="PTHR22600:SF57">
    <property type="entry name" value="BETA-N-ACETYLHEXOSAMINIDASE"/>
    <property type="match status" value="1"/>
</dbReference>
<evidence type="ECO:0000313" key="10">
    <source>
        <dbReference type="EMBL" id="MFB9064606.1"/>
    </source>
</evidence>
<dbReference type="SUPFAM" id="SSF55545">
    <property type="entry name" value="beta-N-acetylhexosaminidase-like domain"/>
    <property type="match status" value="1"/>
</dbReference>
<dbReference type="InterPro" id="IPR059177">
    <property type="entry name" value="GH29D-like_dom"/>
</dbReference>
<dbReference type="Pfam" id="PF13290">
    <property type="entry name" value="CHB_HEX_C_1"/>
    <property type="match status" value="1"/>
</dbReference>
<evidence type="ECO:0000256" key="4">
    <source>
        <dbReference type="ARBA" id="ARBA00022801"/>
    </source>
</evidence>
<dbReference type="PANTHER" id="PTHR22600">
    <property type="entry name" value="BETA-HEXOSAMINIDASE"/>
    <property type="match status" value="1"/>
</dbReference>
<evidence type="ECO:0000259" key="8">
    <source>
        <dbReference type="Pfam" id="PF02838"/>
    </source>
</evidence>
<protein>
    <recommendedName>
        <fullName evidence="3">beta-N-acetylhexosaminidase</fullName>
        <ecNumber evidence="3">3.2.1.52</ecNumber>
    </recommendedName>
</protein>
<feature type="chain" id="PRO_5046083494" description="beta-N-acetylhexosaminidase" evidence="6">
    <location>
        <begin position="20"/>
        <end position="835"/>
    </location>
</feature>
<dbReference type="Pfam" id="PF00728">
    <property type="entry name" value="Glyco_hydro_20"/>
    <property type="match status" value="1"/>
</dbReference>
<dbReference type="CDD" id="cd06563">
    <property type="entry name" value="GH20_chitobiase-like"/>
    <property type="match status" value="1"/>
</dbReference>
<evidence type="ECO:0000256" key="3">
    <source>
        <dbReference type="ARBA" id="ARBA00012663"/>
    </source>
</evidence>
<name>A0ABV5FM32_9FLAO</name>
<dbReference type="InterPro" id="IPR015883">
    <property type="entry name" value="Glyco_hydro_20_cat"/>
</dbReference>
<keyword evidence="4" id="KW-0378">Hydrolase</keyword>
<dbReference type="InterPro" id="IPR025705">
    <property type="entry name" value="Beta_hexosaminidase_sua/sub"/>
</dbReference>
<feature type="domain" description="Glycoside hydrolase family 20 catalytic" evidence="7">
    <location>
        <begin position="152"/>
        <end position="496"/>
    </location>
</feature>
<dbReference type="InterPro" id="IPR029018">
    <property type="entry name" value="Hex-like_dom2"/>
</dbReference>
<organism evidence="10 11">
    <name type="scientific">Flavobacterium branchiarum</name>
    <dbReference type="NCBI Taxonomy" id="1114870"/>
    <lineage>
        <taxon>Bacteria</taxon>
        <taxon>Pseudomonadati</taxon>
        <taxon>Bacteroidota</taxon>
        <taxon>Flavobacteriia</taxon>
        <taxon>Flavobacteriales</taxon>
        <taxon>Flavobacteriaceae</taxon>
        <taxon>Flavobacterium</taxon>
    </lineage>
</organism>
<dbReference type="RefSeq" id="WP_290266773.1">
    <property type="nucleotide sequence ID" value="NZ_JAUFQQ010000005.1"/>
</dbReference>
<evidence type="ECO:0000259" key="7">
    <source>
        <dbReference type="Pfam" id="PF00728"/>
    </source>
</evidence>
<proteinExistence type="inferred from homology"/>
<evidence type="ECO:0000256" key="5">
    <source>
        <dbReference type="ARBA" id="ARBA00023295"/>
    </source>
</evidence>
<feature type="domain" description="GH29D-like beta-sandwich" evidence="9">
    <location>
        <begin position="532"/>
        <end position="589"/>
    </location>
</feature>
<sequence>MKKSILLIAVFLSSLNVLQAQKLDLIPRPVKIEQQQQKVFVIPSSVKVIIDKKIQKSATYIASNFLKNTGINSIVTTGKAHEKNAISFLVDEKMNIPTDGYELNVTKKGVLIKGKSANGVLNGFQTLLQICSAKEVKKGTIPFVKIEDYPRFEWRGMMLDVSRQFFDKGTVKNYIDWLAAHKMNIFHWHLTDDNGWRVEIKSMPDLTKKGAWRGPGEVLLPSYGSGDKRYGGFYTQEDIKEVVAYASDRGVSIMPEIEIPGHSRAVTASYPEIGCVTTQETKSVQGEVKNVWCVGREENYQILDSIIREFTGLFPFDYIHVAGDEVNRANWEQCPKCKALMEKEGYTDTFQLQNYFFKRVEKIVEKYNKKTAGWNEILKGGELSPKTEIFAWQGINYGIESVKKGHSTIMIPGQYMYFDMAQSETERGHRWAAITDTKRAYSYEPIPENDLTPEQQKLIKGVQGALWSEYLDRPTRFMEYQSYPRISALSEIGWSKKEYKNWDDFYSRLTNSHLQRLANMGIAFRDFPPTAIYTNGSITVTPPYEGAVVRYDAEGNEPTRQSLLYTNPIQTKEYEQYQFRTFFNDDTASPAVKVEKLPVATWATSKVETLTISENISENIDKKGIWYLTFNPTTEGTNSGIIRTVSLFENDKLIQAYSEDRALKSKPRLRFVIDNYNDKNTYRLEFTVENKEAKESAAKVNFNCSPYIEPEVKVTSSMVENPKFPFTKLEDYNIESYLRTDVPCVSGDWILYTFANPVTSSKIDVLTGIPHHPRFIINNGYVEYSYNGIDFIKGDSFDYGNASIYPKQPVKAVRIMITGTNNEPIMAGQDLRIYP</sequence>
<evidence type="ECO:0000256" key="2">
    <source>
        <dbReference type="ARBA" id="ARBA00006285"/>
    </source>
</evidence>
<dbReference type="EC" id="3.2.1.52" evidence="3"/>
<dbReference type="EMBL" id="JBHMEX010000032">
    <property type="protein sequence ID" value="MFB9064606.1"/>
    <property type="molecule type" value="Genomic_DNA"/>
</dbReference>
<comment type="caution">
    <text evidence="10">The sequence shown here is derived from an EMBL/GenBank/DDBJ whole genome shotgun (WGS) entry which is preliminary data.</text>
</comment>
<dbReference type="InterPro" id="IPR017853">
    <property type="entry name" value="GH"/>
</dbReference>
<keyword evidence="11" id="KW-1185">Reference proteome</keyword>
<feature type="signal peptide" evidence="6">
    <location>
        <begin position="1"/>
        <end position="19"/>
    </location>
</feature>
<comment type="similarity">
    <text evidence="2">Belongs to the glycosyl hydrolase 20 family.</text>
</comment>
<accession>A0ABV5FM32</accession>
<dbReference type="SUPFAM" id="SSF51445">
    <property type="entry name" value="(Trans)glycosidases"/>
    <property type="match status" value="1"/>
</dbReference>